<feature type="region of interest" description="Disordered" evidence="1">
    <location>
        <begin position="1"/>
        <end position="23"/>
    </location>
</feature>
<dbReference type="AlphaFoldDB" id="A0AAP2S3Z0"/>
<evidence type="ECO:0000256" key="1">
    <source>
        <dbReference type="SAM" id="MobiDB-lite"/>
    </source>
</evidence>
<accession>A0AAP2S3Z0</accession>
<gene>
    <name evidence="2" type="ORF">GIV46_14100</name>
</gene>
<dbReference type="Proteomes" id="UP000814126">
    <property type="component" value="Unassembled WGS sequence"/>
</dbReference>
<dbReference type="RefSeq" id="WP_157169918.1">
    <property type="nucleotide sequence ID" value="NZ_JAAQXP010000001.1"/>
</dbReference>
<evidence type="ECO:0000313" key="3">
    <source>
        <dbReference type="Proteomes" id="UP000814126"/>
    </source>
</evidence>
<comment type="caution">
    <text evidence="2">The sequence shown here is derived from an EMBL/GenBank/DDBJ whole genome shotgun (WGS) entry which is preliminary data.</text>
</comment>
<name>A0AAP2S3Z0_9PSED</name>
<proteinExistence type="predicted"/>
<feature type="compositionally biased region" description="Basic and acidic residues" evidence="1">
    <location>
        <begin position="8"/>
        <end position="17"/>
    </location>
</feature>
<protein>
    <submittedName>
        <fullName evidence="2">Uncharacterized protein</fullName>
    </submittedName>
</protein>
<evidence type="ECO:0000313" key="2">
    <source>
        <dbReference type="EMBL" id="MCF5656145.1"/>
    </source>
</evidence>
<sequence>MSTTSNRGQDDIGKNDIGEAVATGTNRQVMTAALFLAMDEELLHETERDNRDAGLAMV</sequence>
<dbReference type="EMBL" id="WJZX01000048">
    <property type="protein sequence ID" value="MCF5656145.1"/>
    <property type="molecule type" value="Genomic_DNA"/>
</dbReference>
<organism evidence="2 3">
    <name type="scientific">Pseudomonas poae</name>
    <dbReference type="NCBI Taxonomy" id="200451"/>
    <lineage>
        <taxon>Bacteria</taxon>
        <taxon>Pseudomonadati</taxon>
        <taxon>Pseudomonadota</taxon>
        <taxon>Gammaproteobacteria</taxon>
        <taxon>Pseudomonadales</taxon>
        <taxon>Pseudomonadaceae</taxon>
        <taxon>Pseudomonas</taxon>
    </lineage>
</organism>
<reference evidence="2" key="1">
    <citation type="submission" date="2019-11" db="EMBL/GenBank/DDBJ databases">
        <title>Epiphytic Pseudomonas syringae from cherry orchards.</title>
        <authorList>
            <person name="Hulin M.T."/>
        </authorList>
    </citation>
    <scope>NUCLEOTIDE SEQUENCE</scope>
    <source>
        <strain evidence="2">PA-2-1F</strain>
    </source>
</reference>